<feature type="compositionally biased region" description="Polar residues" evidence="5">
    <location>
        <begin position="180"/>
        <end position="199"/>
    </location>
</feature>
<evidence type="ECO:0000256" key="3">
    <source>
        <dbReference type="PROSITE-ProRule" id="PRU00285"/>
    </source>
</evidence>
<keyword evidence="8" id="KW-1185">Reference proteome</keyword>
<comment type="similarity">
    <text evidence="1 3 4">Belongs to the small heat shock protein (HSP20) family.</text>
</comment>
<dbReference type="Proteomes" id="UP000183832">
    <property type="component" value="Unassembled WGS sequence"/>
</dbReference>
<gene>
    <name evidence="7" type="ORF">CLUMA_CG013311</name>
</gene>
<dbReference type="PANTHER" id="PTHR45640">
    <property type="entry name" value="HEAT SHOCK PROTEIN HSP-12.2-RELATED"/>
    <property type="match status" value="1"/>
</dbReference>
<evidence type="ECO:0000259" key="6">
    <source>
        <dbReference type="PROSITE" id="PS01031"/>
    </source>
</evidence>
<evidence type="ECO:0000256" key="4">
    <source>
        <dbReference type="RuleBase" id="RU003616"/>
    </source>
</evidence>
<protein>
    <submittedName>
        <fullName evidence="7">CLUMA_CG013311, isoform A</fullName>
    </submittedName>
</protein>
<dbReference type="GO" id="GO:0042026">
    <property type="term" value="P:protein refolding"/>
    <property type="evidence" value="ECO:0007669"/>
    <property type="project" value="TreeGrafter"/>
</dbReference>
<reference evidence="7 8" key="1">
    <citation type="submission" date="2015-04" db="EMBL/GenBank/DDBJ databases">
        <authorList>
            <person name="Syromyatnikov M.Y."/>
            <person name="Popov V.N."/>
        </authorList>
    </citation>
    <scope>NUCLEOTIDE SEQUENCE [LARGE SCALE GENOMIC DNA]</scope>
</reference>
<organism evidence="7 8">
    <name type="scientific">Clunio marinus</name>
    <dbReference type="NCBI Taxonomy" id="568069"/>
    <lineage>
        <taxon>Eukaryota</taxon>
        <taxon>Metazoa</taxon>
        <taxon>Ecdysozoa</taxon>
        <taxon>Arthropoda</taxon>
        <taxon>Hexapoda</taxon>
        <taxon>Insecta</taxon>
        <taxon>Pterygota</taxon>
        <taxon>Neoptera</taxon>
        <taxon>Endopterygota</taxon>
        <taxon>Diptera</taxon>
        <taxon>Nematocera</taxon>
        <taxon>Chironomoidea</taxon>
        <taxon>Chironomidae</taxon>
        <taxon>Clunio</taxon>
    </lineage>
</organism>
<dbReference type="InterPro" id="IPR001436">
    <property type="entry name" value="Alpha-crystallin/sHSP_animal"/>
</dbReference>
<keyword evidence="2" id="KW-0479">Metal-binding</keyword>
<dbReference type="Pfam" id="PF00011">
    <property type="entry name" value="HSP20"/>
    <property type="match status" value="1"/>
</dbReference>
<evidence type="ECO:0000313" key="7">
    <source>
        <dbReference type="EMBL" id="CRL00023.1"/>
    </source>
</evidence>
<evidence type="ECO:0000256" key="5">
    <source>
        <dbReference type="SAM" id="MobiDB-lite"/>
    </source>
</evidence>
<dbReference type="PRINTS" id="PR00299">
    <property type="entry name" value="ACRYSTALLIN"/>
</dbReference>
<dbReference type="PANTHER" id="PTHR45640:SF34">
    <property type="entry name" value="PROTEIN LETHAL(2)ESSENTIAL FOR LIFE"/>
    <property type="match status" value="1"/>
</dbReference>
<accession>A0A1J1IIE9</accession>
<dbReference type="GO" id="GO:0051082">
    <property type="term" value="F:unfolded protein binding"/>
    <property type="evidence" value="ECO:0007669"/>
    <property type="project" value="TreeGrafter"/>
</dbReference>
<feature type="binding site" evidence="2">
    <location>
        <position position="112"/>
    </location>
    <ligand>
        <name>Zn(2+)</name>
        <dbReference type="ChEBI" id="CHEBI:29105"/>
        <label>1</label>
    </ligand>
</feature>
<dbReference type="PIRSF" id="PIRSF036514">
    <property type="entry name" value="Sm_HSP_B1"/>
    <property type="match status" value="1"/>
</dbReference>
<dbReference type="GO" id="GO:0005634">
    <property type="term" value="C:nucleus"/>
    <property type="evidence" value="ECO:0007669"/>
    <property type="project" value="TreeGrafter"/>
</dbReference>
<feature type="region of interest" description="Disordered" evidence="5">
    <location>
        <begin position="160"/>
        <end position="199"/>
    </location>
</feature>
<dbReference type="GO" id="GO:0046872">
    <property type="term" value="F:metal ion binding"/>
    <property type="evidence" value="ECO:0007669"/>
    <property type="project" value="UniProtKB-KW"/>
</dbReference>
<dbReference type="InterPro" id="IPR008978">
    <property type="entry name" value="HSP20-like_chaperone"/>
</dbReference>
<dbReference type="CDD" id="cd06526">
    <property type="entry name" value="metazoan_ACD"/>
    <property type="match status" value="1"/>
</dbReference>
<proteinExistence type="inferred from homology"/>
<dbReference type="GO" id="GO:0005737">
    <property type="term" value="C:cytoplasm"/>
    <property type="evidence" value="ECO:0007669"/>
    <property type="project" value="TreeGrafter"/>
</dbReference>
<dbReference type="InterPro" id="IPR002068">
    <property type="entry name" value="A-crystallin/Hsp20_dom"/>
</dbReference>
<dbReference type="AlphaFoldDB" id="A0A1J1IIE9"/>
<dbReference type="STRING" id="568069.A0A1J1IIE9"/>
<dbReference type="Gene3D" id="2.60.40.790">
    <property type="match status" value="1"/>
</dbReference>
<dbReference type="GO" id="GO:0009408">
    <property type="term" value="P:response to heat"/>
    <property type="evidence" value="ECO:0007669"/>
    <property type="project" value="UniProtKB-ARBA"/>
</dbReference>
<dbReference type="PROSITE" id="PS01031">
    <property type="entry name" value="SHSP"/>
    <property type="match status" value="1"/>
</dbReference>
<evidence type="ECO:0000256" key="1">
    <source>
        <dbReference type="PIRNR" id="PIRNR036514"/>
    </source>
</evidence>
<keyword evidence="2" id="KW-0862">Zinc</keyword>
<feature type="binding site" evidence="2">
    <location>
        <position position="114"/>
    </location>
    <ligand>
        <name>Zn(2+)</name>
        <dbReference type="ChEBI" id="CHEBI:29105"/>
        <label>1</label>
    </ligand>
</feature>
<dbReference type="InterPro" id="IPR055269">
    <property type="entry name" value="Alpha-crystallin/HSP_16"/>
</dbReference>
<name>A0A1J1IIE9_9DIPT</name>
<feature type="binding site" evidence="2">
    <location>
        <position position="119"/>
    </location>
    <ligand>
        <name>Zn(2+)</name>
        <dbReference type="ChEBI" id="CHEBI:29105"/>
        <label>1</label>
    </ligand>
</feature>
<dbReference type="OrthoDB" id="1431247at2759"/>
<feature type="domain" description="SHSP" evidence="6">
    <location>
        <begin position="65"/>
        <end position="173"/>
    </location>
</feature>
<evidence type="ECO:0000256" key="2">
    <source>
        <dbReference type="PIRSR" id="PIRSR036514-1"/>
    </source>
</evidence>
<dbReference type="SUPFAM" id="SSF49764">
    <property type="entry name" value="HSP20-like chaperones"/>
    <property type="match status" value="1"/>
</dbReference>
<sequence>MSNVPLRFRDWWDDYDLDFDSSFRRPRTSRLIDQHFGTALRRNDLLSSLANTHVSPVRSPYYRPYDISRQDSGSTVNVEKDKFTVVLDVQQFTPDEISVKTNDKFIIIEGKHEEKKDEHGLISRHFVRKYIIPPNYKQENVSSTLSSDGILTITATNPATQASSQDMRSVPVVPVGPQKEASQSKTEEQTSQPKIEQVN</sequence>
<dbReference type="EMBL" id="CVRI01000054">
    <property type="protein sequence ID" value="CRL00023.1"/>
    <property type="molecule type" value="Genomic_DNA"/>
</dbReference>
<evidence type="ECO:0000313" key="8">
    <source>
        <dbReference type="Proteomes" id="UP000183832"/>
    </source>
</evidence>